<keyword evidence="8" id="KW-1185">Reference proteome</keyword>
<dbReference type="NCBIfam" id="TIGR03718">
    <property type="entry name" value="R_switched_Alx"/>
    <property type="match status" value="1"/>
</dbReference>
<evidence type="ECO:0000256" key="4">
    <source>
        <dbReference type="ARBA" id="ARBA00022989"/>
    </source>
</evidence>
<dbReference type="RefSeq" id="WP_388005402.1">
    <property type="nucleotide sequence ID" value="NZ_JBHUEE010000004.1"/>
</dbReference>
<keyword evidence="3 6" id="KW-0812">Transmembrane</keyword>
<feature type="transmembrane region" description="Helical" evidence="6">
    <location>
        <begin position="213"/>
        <end position="236"/>
    </location>
</feature>
<feature type="transmembrane region" description="Helical" evidence="6">
    <location>
        <begin position="242"/>
        <end position="263"/>
    </location>
</feature>
<dbReference type="EMBL" id="JBHUEE010000004">
    <property type="protein sequence ID" value="MFD1717996.1"/>
    <property type="molecule type" value="Genomic_DNA"/>
</dbReference>
<evidence type="ECO:0000256" key="6">
    <source>
        <dbReference type="SAM" id="Phobius"/>
    </source>
</evidence>
<feature type="transmembrane region" description="Helical" evidence="6">
    <location>
        <begin position="270"/>
        <end position="294"/>
    </location>
</feature>
<sequence>MEETSGTYPYVPEDSVDVHALGWFSLVGLIVVMIAVDIVGHLRNPHAPSIKEAAWWSAAYVAMAIVFGFIVWGVWGHEHGTGYFTGYLLEKSLSIDNLFVFVIIIAAFKVPRKYQQEVLLAGIVIAIVLRGIFIAIGATVVERWSDVFFLFGAILIYAAISQAREGTVDTGEDEGYQENAFVRLVRRVVPVTEGFVGGKMLHRHHGRTMITPLLLAIIAIGSADLVFAVDSIPAIYSVTHEPYLIFAANAFSLLGLRQLYFLIDGLLDKLVYLHYGLAAILAFIGVKQVIHALHETELGFLQFYDWHSIPEPDQYVSLGWIVGVLIVTVIASLRRNAKDRRLAAVEGVMVRPGEDLTQARARLAREEREREES</sequence>
<dbReference type="PANTHER" id="PTHR30238">
    <property type="entry name" value="MEMBRANE BOUND PREDICTED REDOX MODULATOR"/>
    <property type="match status" value="1"/>
</dbReference>
<evidence type="ECO:0000313" key="8">
    <source>
        <dbReference type="Proteomes" id="UP001597277"/>
    </source>
</evidence>
<comment type="subcellular location">
    <subcellularLocation>
        <location evidence="1">Membrane</location>
        <topology evidence="1">Multi-pass membrane protein</topology>
    </subcellularLocation>
</comment>
<evidence type="ECO:0000256" key="1">
    <source>
        <dbReference type="ARBA" id="ARBA00004141"/>
    </source>
</evidence>
<dbReference type="PANTHER" id="PTHR30238:SF0">
    <property type="entry name" value="THYLAKOID MEMBRANE PROTEIN TERC, CHLOROPLASTIC"/>
    <property type="match status" value="1"/>
</dbReference>
<organism evidence="7 8">
    <name type="scientific">Georgenia deserti</name>
    <dbReference type="NCBI Taxonomy" id="2093781"/>
    <lineage>
        <taxon>Bacteria</taxon>
        <taxon>Bacillati</taxon>
        <taxon>Actinomycetota</taxon>
        <taxon>Actinomycetes</taxon>
        <taxon>Micrococcales</taxon>
        <taxon>Bogoriellaceae</taxon>
        <taxon>Georgenia</taxon>
    </lineage>
</organism>
<keyword evidence="5 6" id="KW-0472">Membrane</keyword>
<comment type="caution">
    <text evidence="7">The sequence shown here is derived from an EMBL/GenBank/DDBJ whole genome shotgun (WGS) entry which is preliminary data.</text>
</comment>
<feature type="transmembrane region" description="Helical" evidence="6">
    <location>
        <begin position="20"/>
        <end position="42"/>
    </location>
</feature>
<comment type="similarity">
    <text evidence="2">Belongs to the TerC family.</text>
</comment>
<accession>A0ABW4L339</accession>
<feature type="transmembrane region" description="Helical" evidence="6">
    <location>
        <begin position="144"/>
        <end position="160"/>
    </location>
</feature>
<keyword evidence="4 6" id="KW-1133">Transmembrane helix</keyword>
<dbReference type="Pfam" id="PF03741">
    <property type="entry name" value="TerC"/>
    <property type="match status" value="1"/>
</dbReference>
<feature type="transmembrane region" description="Helical" evidence="6">
    <location>
        <begin position="95"/>
        <end position="111"/>
    </location>
</feature>
<gene>
    <name evidence="7" type="ORF">ACFSE6_09125</name>
</gene>
<feature type="transmembrane region" description="Helical" evidence="6">
    <location>
        <begin position="54"/>
        <end position="75"/>
    </location>
</feature>
<name>A0ABW4L339_9MICO</name>
<evidence type="ECO:0000256" key="3">
    <source>
        <dbReference type="ARBA" id="ARBA00022692"/>
    </source>
</evidence>
<dbReference type="InterPro" id="IPR005496">
    <property type="entry name" value="Integral_membrane_TerC"/>
</dbReference>
<evidence type="ECO:0000313" key="7">
    <source>
        <dbReference type="EMBL" id="MFD1717996.1"/>
    </source>
</evidence>
<proteinExistence type="inferred from homology"/>
<protein>
    <submittedName>
        <fullName evidence="7">TerC/Alx family metal homeostasis membrane protein</fullName>
    </submittedName>
</protein>
<feature type="transmembrane region" description="Helical" evidence="6">
    <location>
        <begin position="314"/>
        <end position="333"/>
    </location>
</feature>
<evidence type="ECO:0000256" key="2">
    <source>
        <dbReference type="ARBA" id="ARBA00007511"/>
    </source>
</evidence>
<dbReference type="Proteomes" id="UP001597277">
    <property type="component" value="Unassembled WGS sequence"/>
</dbReference>
<dbReference type="InterPro" id="IPR022369">
    <property type="entry name" value="Integral_membrane_TerC_rswitch"/>
</dbReference>
<reference evidence="8" key="1">
    <citation type="journal article" date="2019" name="Int. J. Syst. Evol. Microbiol.">
        <title>The Global Catalogue of Microorganisms (GCM) 10K type strain sequencing project: providing services to taxonomists for standard genome sequencing and annotation.</title>
        <authorList>
            <consortium name="The Broad Institute Genomics Platform"/>
            <consortium name="The Broad Institute Genome Sequencing Center for Infectious Disease"/>
            <person name="Wu L."/>
            <person name="Ma J."/>
        </authorList>
    </citation>
    <scope>NUCLEOTIDE SEQUENCE [LARGE SCALE GENOMIC DNA]</scope>
    <source>
        <strain evidence="8">JCM 17130</strain>
    </source>
</reference>
<feature type="transmembrane region" description="Helical" evidence="6">
    <location>
        <begin position="118"/>
        <end position="138"/>
    </location>
</feature>
<evidence type="ECO:0000256" key="5">
    <source>
        <dbReference type="ARBA" id="ARBA00023136"/>
    </source>
</evidence>